<proteinExistence type="predicted"/>
<reference evidence="3" key="1">
    <citation type="submission" date="2022-11" db="UniProtKB">
        <authorList>
            <consortium name="WormBaseParasite"/>
        </authorList>
    </citation>
    <scope>IDENTIFICATION</scope>
</reference>
<evidence type="ECO:0000313" key="2">
    <source>
        <dbReference type="Proteomes" id="UP000887569"/>
    </source>
</evidence>
<feature type="compositionally biased region" description="Basic and acidic residues" evidence="1">
    <location>
        <begin position="515"/>
        <end position="524"/>
    </location>
</feature>
<name>A0A914ZE83_PARUN</name>
<evidence type="ECO:0000256" key="1">
    <source>
        <dbReference type="SAM" id="MobiDB-lite"/>
    </source>
</evidence>
<feature type="region of interest" description="Disordered" evidence="1">
    <location>
        <begin position="566"/>
        <end position="637"/>
    </location>
</feature>
<feature type="region of interest" description="Disordered" evidence="1">
    <location>
        <begin position="487"/>
        <end position="525"/>
    </location>
</feature>
<keyword evidence="2" id="KW-1185">Reference proteome</keyword>
<sequence length="637" mass="72029">MLSPSPLADDGNYATVASCSHSYVYELCPSGISGATSSPMPRYRRATPSAGFVRRSWRRQQKQEVAFVSDDDTSIVVGRRRYACYEAVAKEKRRVEKSLDSYRDLRSVCTHLTATTTFANCANVRSYSSVLVFYLHAFSVLACLAATGLCVRATVSNQMPNVSTVLWAHSSPARANPLLRYARAHREPICYVWSSTAPTDLCRLGSWARLKRLREMSVFHRDCTESDNIQVAQLFRLDWRRIKTESDLHANLEHLRPGVDARDCLLARAGTAECQKCFQKMDKSFSDVEKAYDKFNATLHRFDCMLAVDTASATRPFSPNGSCADCKIWYRKWVLVQLVKIWLEPPCINWCYYAQLACPHLATSKVADYAGHPSFQCRDLHIPSILPNSNSRAVVTSSKQKKSSAVASCSCIHPCDLRLPLETLQDTETSVAASQIIRFVGDYAPPNRPERIYDFFSSPDHCLSRRRYCDAVRQRASTWKESSKRGKKLTTFSARRTTQSRTSTSTTVATTRATTNERQKDSASDARFSNFLELPDESAFANSLAAYMDDRMDLIHLSEGLMEHDSRGGLYRLGGETADDDLDEDEDSREYLDRGETLEGPDNYISEWRSRPRSRRRVATRNARSRAEWRTRSSSSL</sequence>
<dbReference type="AlphaFoldDB" id="A0A914ZE83"/>
<organism evidence="2 3">
    <name type="scientific">Parascaris univalens</name>
    <name type="common">Nematode worm</name>
    <dbReference type="NCBI Taxonomy" id="6257"/>
    <lineage>
        <taxon>Eukaryota</taxon>
        <taxon>Metazoa</taxon>
        <taxon>Ecdysozoa</taxon>
        <taxon>Nematoda</taxon>
        <taxon>Chromadorea</taxon>
        <taxon>Rhabditida</taxon>
        <taxon>Spirurina</taxon>
        <taxon>Ascaridomorpha</taxon>
        <taxon>Ascaridoidea</taxon>
        <taxon>Ascarididae</taxon>
        <taxon>Parascaris</taxon>
    </lineage>
</organism>
<evidence type="ECO:0000313" key="3">
    <source>
        <dbReference type="WBParaSite" id="PgB01_g100_t01"/>
    </source>
</evidence>
<feature type="compositionally biased region" description="Acidic residues" evidence="1">
    <location>
        <begin position="577"/>
        <end position="588"/>
    </location>
</feature>
<feature type="compositionally biased region" description="Low complexity" evidence="1">
    <location>
        <begin position="490"/>
        <end position="514"/>
    </location>
</feature>
<dbReference type="Proteomes" id="UP000887569">
    <property type="component" value="Unplaced"/>
</dbReference>
<protein>
    <submittedName>
        <fullName evidence="3">Uncharacterized protein</fullName>
    </submittedName>
</protein>
<dbReference type="WBParaSite" id="PgB01_g100_t01">
    <property type="protein sequence ID" value="PgB01_g100_t01"/>
    <property type="gene ID" value="PgB01_g100"/>
</dbReference>
<accession>A0A914ZE83</accession>